<reference evidence="1 2" key="1">
    <citation type="submission" date="2018-08" db="EMBL/GenBank/DDBJ databases">
        <title>A genome reference for cultivated species of the human gut microbiota.</title>
        <authorList>
            <person name="Zou Y."/>
            <person name="Xue W."/>
            <person name="Luo G."/>
        </authorList>
    </citation>
    <scope>NUCLEOTIDE SEQUENCE [LARGE SCALE GENOMIC DNA]</scope>
    <source>
        <strain evidence="1 2">OF02-7</strain>
    </source>
</reference>
<dbReference type="RefSeq" id="WP_117774473.1">
    <property type="nucleotide sequence ID" value="NZ_QSCR01000001.1"/>
</dbReference>
<accession>A0A413ITX8</accession>
<evidence type="ECO:0000313" key="1">
    <source>
        <dbReference type="EMBL" id="RGY21330.1"/>
    </source>
</evidence>
<comment type="caution">
    <text evidence="1">The sequence shown here is derived from an EMBL/GenBank/DDBJ whole genome shotgun (WGS) entry which is preliminary data.</text>
</comment>
<dbReference type="OrthoDB" id="1104126at2"/>
<name>A0A413ITX8_9BACT</name>
<gene>
    <name evidence="1" type="ORF">DXA50_00305</name>
</gene>
<dbReference type="AlphaFoldDB" id="A0A413ITX8"/>
<dbReference type="Proteomes" id="UP000286063">
    <property type="component" value="Unassembled WGS sequence"/>
</dbReference>
<dbReference type="EMBL" id="QSCR01000001">
    <property type="protein sequence ID" value="RGY21330.1"/>
    <property type="molecule type" value="Genomic_DNA"/>
</dbReference>
<proteinExistence type="predicted"/>
<protein>
    <submittedName>
        <fullName evidence="1">Uncharacterized protein</fullName>
    </submittedName>
</protein>
<sequence length="66" mass="7544">MEEYKVGEVFQFGKIKLKCVEAPSDCTGCFLLSFAYCLSCIGECNWNKRSDHKNVIFIEVKEENNG</sequence>
<organism evidence="1 2">
    <name type="scientific">Butyricimonas virosa</name>
    <dbReference type="NCBI Taxonomy" id="544645"/>
    <lineage>
        <taxon>Bacteria</taxon>
        <taxon>Pseudomonadati</taxon>
        <taxon>Bacteroidota</taxon>
        <taxon>Bacteroidia</taxon>
        <taxon>Bacteroidales</taxon>
        <taxon>Odoribacteraceae</taxon>
        <taxon>Butyricimonas</taxon>
    </lineage>
</organism>
<evidence type="ECO:0000313" key="2">
    <source>
        <dbReference type="Proteomes" id="UP000286063"/>
    </source>
</evidence>